<dbReference type="AlphaFoldDB" id="A0AAI8YEZ9"/>
<dbReference type="EMBL" id="CAUWAG010000007">
    <property type="protein sequence ID" value="CAJ2504843.1"/>
    <property type="molecule type" value="Genomic_DNA"/>
</dbReference>
<feature type="region of interest" description="Disordered" evidence="1">
    <location>
        <begin position="135"/>
        <end position="160"/>
    </location>
</feature>
<feature type="compositionally biased region" description="Polar residues" evidence="1">
    <location>
        <begin position="90"/>
        <end position="103"/>
    </location>
</feature>
<keyword evidence="3" id="KW-1185">Reference proteome</keyword>
<feature type="compositionally biased region" description="Basic and acidic residues" evidence="1">
    <location>
        <begin position="37"/>
        <end position="89"/>
    </location>
</feature>
<evidence type="ECO:0000313" key="3">
    <source>
        <dbReference type="Proteomes" id="UP001295740"/>
    </source>
</evidence>
<evidence type="ECO:0000256" key="1">
    <source>
        <dbReference type="SAM" id="MobiDB-lite"/>
    </source>
</evidence>
<evidence type="ECO:0000313" key="2">
    <source>
        <dbReference type="EMBL" id="CAJ2504843.1"/>
    </source>
</evidence>
<reference evidence="2" key="1">
    <citation type="submission" date="2023-10" db="EMBL/GenBank/DDBJ databases">
        <authorList>
            <person name="Hackl T."/>
        </authorList>
    </citation>
    <scope>NUCLEOTIDE SEQUENCE</scope>
</reference>
<gene>
    <name evidence="2" type="ORF">KHLLAP_LOCUS5311</name>
</gene>
<protein>
    <submittedName>
        <fullName evidence="2">Uu.00g122370.m01.CDS01</fullName>
    </submittedName>
</protein>
<sequence length="160" mass="18152">MSDRVSNGSGGAHNREFYEEARKRRDASVARGQDPYADFKELVGKEGSDSRLERAWRRVMDDQEDKRQQEGYMDASKELGRDMDGRTESRNSQNESTSGTATRKNNRLEGAAAEGQQVPNHAVFAGRIKTAMPLWLNHQEQPRDAQTYNSPPIQRPRKSV</sequence>
<feature type="region of interest" description="Disordered" evidence="1">
    <location>
        <begin position="1"/>
        <end position="121"/>
    </location>
</feature>
<name>A0AAI8YEZ9_9PEZI</name>
<accession>A0AAI8YEZ9</accession>
<feature type="compositionally biased region" description="Basic and acidic residues" evidence="1">
    <location>
        <begin position="13"/>
        <end position="28"/>
    </location>
</feature>
<comment type="caution">
    <text evidence="2">The sequence shown here is derived from an EMBL/GenBank/DDBJ whole genome shotgun (WGS) entry which is preliminary data.</text>
</comment>
<organism evidence="2 3">
    <name type="scientific">Anthostomella pinea</name>
    <dbReference type="NCBI Taxonomy" id="933095"/>
    <lineage>
        <taxon>Eukaryota</taxon>
        <taxon>Fungi</taxon>
        <taxon>Dikarya</taxon>
        <taxon>Ascomycota</taxon>
        <taxon>Pezizomycotina</taxon>
        <taxon>Sordariomycetes</taxon>
        <taxon>Xylariomycetidae</taxon>
        <taxon>Xylariales</taxon>
        <taxon>Xylariaceae</taxon>
        <taxon>Anthostomella</taxon>
    </lineage>
</organism>
<proteinExistence type="predicted"/>
<dbReference type="Proteomes" id="UP001295740">
    <property type="component" value="Unassembled WGS sequence"/>
</dbReference>